<evidence type="ECO:0000259" key="8">
    <source>
        <dbReference type="PROSITE" id="PS50045"/>
    </source>
</evidence>
<dbReference type="InterPro" id="IPR025944">
    <property type="entry name" value="Sigma_54_int_dom_CS"/>
</dbReference>
<gene>
    <name evidence="9" type="ORF">HNR65_003128</name>
</gene>
<feature type="domain" description="Sigma-54 factor interaction" evidence="8">
    <location>
        <begin position="145"/>
        <end position="374"/>
    </location>
</feature>
<proteinExistence type="predicted"/>
<dbReference type="PROSITE" id="PS00675">
    <property type="entry name" value="SIGMA54_INTERACT_1"/>
    <property type="match status" value="1"/>
</dbReference>
<keyword evidence="1" id="KW-0547">Nucleotide-binding</keyword>
<dbReference type="InterPro" id="IPR025662">
    <property type="entry name" value="Sigma_54_int_dom_ATP-bd_1"/>
</dbReference>
<keyword evidence="6" id="KW-0804">Transcription</keyword>
<dbReference type="GO" id="GO:0005524">
    <property type="term" value="F:ATP binding"/>
    <property type="evidence" value="ECO:0007669"/>
    <property type="project" value="UniProtKB-KW"/>
</dbReference>
<evidence type="ECO:0000256" key="4">
    <source>
        <dbReference type="ARBA" id="ARBA00023015"/>
    </source>
</evidence>
<dbReference type="InterPro" id="IPR035965">
    <property type="entry name" value="PAS-like_dom_sf"/>
</dbReference>
<dbReference type="SUPFAM" id="SSF52540">
    <property type="entry name" value="P-loop containing nucleoside triphosphate hydrolases"/>
    <property type="match status" value="1"/>
</dbReference>
<dbReference type="SMART" id="SM00382">
    <property type="entry name" value="AAA"/>
    <property type="match status" value="1"/>
</dbReference>
<dbReference type="Pfam" id="PF00158">
    <property type="entry name" value="Sigma54_activat"/>
    <property type="match status" value="1"/>
</dbReference>
<evidence type="ECO:0000256" key="7">
    <source>
        <dbReference type="ARBA" id="ARBA00029500"/>
    </source>
</evidence>
<keyword evidence="4" id="KW-0805">Transcription regulation</keyword>
<dbReference type="PROSITE" id="PS00688">
    <property type="entry name" value="SIGMA54_INTERACT_3"/>
    <property type="match status" value="1"/>
</dbReference>
<evidence type="ECO:0000313" key="10">
    <source>
        <dbReference type="Proteomes" id="UP000525298"/>
    </source>
</evidence>
<dbReference type="FunFam" id="3.40.50.300:FF:000006">
    <property type="entry name" value="DNA-binding transcriptional regulator NtrC"/>
    <property type="match status" value="1"/>
</dbReference>
<dbReference type="InterPro" id="IPR025943">
    <property type="entry name" value="Sigma_54_int_dom_ATP-bd_2"/>
</dbReference>
<protein>
    <recommendedName>
        <fullName evidence="7">HTH-type transcriptional regulatory protein TyrR</fullName>
    </recommendedName>
</protein>
<dbReference type="InterPro" id="IPR002078">
    <property type="entry name" value="Sigma_54_int"/>
</dbReference>
<dbReference type="GO" id="GO:0006355">
    <property type="term" value="P:regulation of DNA-templated transcription"/>
    <property type="evidence" value="ECO:0007669"/>
    <property type="project" value="InterPro"/>
</dbReference>
<accession>A0A7W0CBS3</accession>
<dbReference type="Gene3D" id="3.40.50.300">
    <property type="entry name" value="P-loop containing nucleotide triphosphate hydrolases"/>
    <property type="match status" value="1"/>
</dbReference>
<dbReference type="InterPro" id="IPR027417">
    <property type="entry name" value="P-loop_NTPase"/>
</dbReference>
<evidence type="ECO:0000313" key="9">
    <source>
        <dbReference type="EMBL" id="MBA2882773.1"/>
    </source>
</evidence>
<dbReference type="SUPFAM" id="SSF46689">
    <property type="entry name" value="Homeodomain-like"/>
    <property type="match status" value="1"/>
</dbReference>
<dbReference type="Pfam" id="PF25601">
    <property type="entry name" value="AAA_lid_14"/>
    <property type="match status" value="1"/>
</dbReference>
<dbReference type="Gene3D" id="1.10.8.60">
    <property type="match status" value="1"/>
</dbReference>
<dbReference type="Proteomes" id="UP000525298">
    <property type="component" value="Unassembled WGS sequence"/>
</dbReference>
<dbReference type="RefSeq" id="WP_181552396.1">
    <property type="nucleotide sequence ID" value="NZ_JACDUS010000012.1"/>
</dbReference>
<sequence>MKSMSSANRFRDLMMAFSGSYDGLVLCDANGVLINLNESYRRITEVSDQDVQAAMGRPMHHLVADGIVTPSVTVEVLRQKKPVTLVQRIKTGKQVLVTGNPIFDGRGRIQAVVTNVRNPDILRLTQQPSEAPDSGHDPYMNSPRLVAESPEMIRVLDVSRRIASSELPVLLLGESGTGKDLVARFIHGHGPRSGGPFIPVNCAAINEQLFEAELFGYQGGAFTGASRQGKQGLVKLAHGGTLFLDEVAEMPMAAQAKLLRFLQDMAYYPVGATSLHQVDVRVICATNQNLADTVAKGRFREDLYYRMAGMPIFVPSLRDRKEDVSPLARHFLTNAAAGGASGKALSRAAQRALEAFSWPGNVRQLENTMQRLHAIVQNHEITADDICRWIDGSGFPESAAGFANSSYQQVKTRWDRDTLKQALETHGGIRAAARALKVAPSTVLRKKRKYGL</sequence>
<keyword evidence="2" id="KW-0058">Aromatic hydrocarbons catabolism</keyword>
<dbReference type="Pfam" id="PF18024">
    <property type="entry name" value="HTH_50"/>
    <property type="match status" value="1"/>
</dbReference>
<evidence type="ECO:0000256" key="6">
    <source>
        <dbReference type="ARBA" id="ARBA00023163"/>
    </source>
</evidence>
<dbReference type="GO" id="GO:0003677">
    <property type="term" value="F:DNA binding"/>
    <property type="evidence" value="ECO:0007669"/>
    <property type="project" value="UniProtKB-KW"/>
</dbReference>
<evidence type="ECO:0000256" key="5">
    <source>
        <dbReference type="ARBA" id="ARBA00023125"/>
    </source>
</evidence>
<dbReference type="PANTHER" id="PTHR32071">
    <property type="entry name" value="TRANSCRIPTIONAL REGULATORY PROTEIN"/>
    <property type="match status" value="1"/>
</dbReference>
<keyword evidence="3" id="KW-0067">ATP-binding</keyword>
<dbReference type="InterPro" id="IPR030828">
    <property type="entry name" value="HTH_TyrR"/>
</dbReference>
<dbReference type="CDD" id="cd00009">
    <property type="entry name" value="AAA"/>
    <property type="match status" value="1"/>
</dbReference>
<evidence type="ECO:0000256" key="2">
    <source>
        <dbReference type="ARBA" id="ARBA00022797"/>
    </source>
</evidence>
<dbReference type="InterPro" id="IPR058031">
    <property type="entry name" value="AAA_lid_NorR"/>
</dbReference>
<dbReference type="PROSITE" id="PS50045">
    <property type="entry name" value="SIGMA54_INTERACT_4"/>
    <property type="match status" value="1"/>
</dbReference>
<dbReference type="InterPro" id="IPR009057">
    <property type="entry name" value="Homeodomain-like_sf"/>
</dbReference>
<evidence type="ECO:0000256" key="3">
    <source>
        <dbReference type="ARBA" id="ARBA00022840"/>
    </source>
</evidence>
<comment type="caution">
    <text evidence="9">The sequence shown here is derived from an EMBL/GenBank/DDBJ whole genome shotgun (WGS) entry which is preliminary data.</text>
</comment>
<keyword evidence="5" id="KW-0238">DNA-binding</keyword>
<dbReference type="AlphaFoldDB" id="A0A7W0CBS3"/>
<reference evidence="9 10" key="1">
    <citation type="submission" date="2020-07" db="EMBL/GenBank/DDBJ databases">
        <title>Genomic Encyclopedia of Type Strains, Phase IV (KMG-IV): sequencing the most valuable type-strain genomes for metagenomic binning, comparative biology and taxonomic classification.</title>
        <authorList>
            <person name="Goeker M."/>
        </authorList>
    </citation>
    <scope>NUCLEOTIDE SEQUENCE [LARGE SCALE GENOMIC DNA]</scope>
    <source>
        <strain evidence="9 10">DSM 17721</strain>
    </source>
</reference>
<dbReference type="SUPFAM" id="SSF55785">
    <property type="entry name" value="PYP-like sensor domain (PAS domain)"/>
    <property type="match status" value="1"/>
</dbReference>
<dbReference type="PROSITE" id="PS00676">
    <property type="entry name" value="SIGMA54_INTERACT_2"/>
    <property type="match status" value="1"/>
</dbReference>
<keyword evidence="10" id="KW-1185">Reference proteome</keyword>
<organism evidence="9 10">
    <name type="scientific">Desulfosalsimonas propionicica</name>
    <dbReference type="NCBI Taxonomy" id="332175"/>
    <lineage>
        <taxon>Bacteria</taxon>
        <taxon>Pseudomonadati</taxon>
        <taxon>Thermodesulfobacteriota</taxon>
        <taxon>Desulfobacteria</taxon>
        <taxon>Desulfobacterales</taxon>
        <taxon>Desulfosalsimonadaceae</taxon>
        <taxon>Desulfosalsimonas</taxon>
    </lineage>
</organism>
<evidence type="ECO:0000256" key="1">
    <source>
        <dbReference type="ARBA" id="ARBA00022741"/>
    </source>
</evidence>
<dbReference type="Gene3D" id="3.30.450.20">
    <property type="entry name" value="PAS domain"/>
    <property type="match status" value="1"/>
</dbReference>
<dbReference type="InterPro" id="IPR003593">
    <property type="entry name" value="AAA+_ATPase"/>
</dbReference>
<name>A0A7W0CBS3_9BACT</name>
<dbReference type="Gene3D" id="1.10.10.60">
    <property type="entry name" value="Homeodomain-like"/>
    <property type="match status" value="1"/>
</dbReference>
<dbReference type="EMBL" id="JACDUS010000012">
    <property type="protein sequence ID" value="MBA2882773.1"/>
    <property type="molecule type" value="Genomic_DNA"/>
</dbReference>